<reference evidence="3" key="1">
    <citation type="submission" date="2023-05" db="EMBL/GenBank/DDBJ databases">
        <title>Complete genome sequence of Agrobacterium larrymoorei CFBP5477.</title>
        <authorList>
            <person name="Yen H.-C."/>
            <person name="Chou L."/>
            <person name="Lin Y.-C."/>
            <person name="Lai E.-M."/>
            <person name="Kuo C.-H."/>
        </authorList>
    </citation>
    <scope>NUCLEOTIDE SEQUENCE</scope>
    <source>
        <strain evidence="3">CFBP5477</strain>
    </source>
</reference>
<dbReference type="Pfam" id="PF00149">
    <property type="entry name" value="Metallophos"/>
    <property type="match status" value="1"/>
</dbReference>
<dbReference type="AlphaFoldDB" id="A0AAF0HEY0"/>
<feature type="compositionally biased region" description="Polar residues" evidence="1">
    <location>
        <begin position="362"/>
        <end position="378"/>
    </location>
</feature>
<organism evidence="3 4">
    <name type="scientific">Agrobacterium larrymoorei</name>
    <dbReference type="NCBI Taxonomy" id="160699"/>
    <lineage>
        <taxon>Bacteria</taxon>
        <taxon>Pseudomonadati</taxon>
        <taxon>Pseudomonadota</taxon>
        <taxon>Alphaproteobacteria</taxon>
        <taxon>Hyphomicrobiales</taxon>
        <taxon>Rhizobiaceae</taxon>
        <taxon>Rhizobium/Agrobacterium group</taxon>
        <taxon>Agrobacterium</taxon>
    </lineage>
</organism>
<dbReference type="InterPro" id="IPR011990">
    <property type="entry name" value="TPR-like_helical_dom_sf"/>
</dbReference>
<dbReference type="SUPFAM" id="SSF48452">
    <property type="entry name" value="TPR-like"/>
    <property type="match status" value="1"/>
</dbReference>
<dbReference type="Gene3D" id="3.60.21.10">
    <property type="match status" value="1"/>
</dbReference>
<dbReference type="GO" id="GO:0016787">
    <property type="term" value="F:hydrolase activity"/>
    <property type="evidence" value="ECO:0007669"/>
    <property type="project" value="InterPro"/>
</dbReference>
<name>A0AAF0HEY0_9HYPH</name>
<dbReference type="SUPFAM" id="SSF56300">
    <property type="entry name" value="Metallo-dependent phosphatases"/>
    <property type="match status" value="1"/>
</dbReference>
<dbReference type="RefSeq" id="WP_137395221.1">
    <property type="nucleotide sequence ID" value="NZ_CP124734.1"/>
</dbReference>
<dbReference type="InterPro" id="IPR004843">
    <property type="entry name" value="Calcineurin-like_PHP"/>
</dbReference>
<evidence type="ECO:0000256" key="1">
    <source>
        <dbReference type="SAM" id="MobiDB-lite"/>
    </source>
</evidence>
<evidence type="ECO:0000313" key="3">
    <source>
        <dbReference type="EMBL" id="WHA43278.1"/>
    </source>
</evidence>
<dbReference type="Proteomes" id="UP000298664">
    <property type="component" value="Chromosome Linear"/>
</dbReference>
<evidence type="ECO:0000313" key="4">
    <source>
        <dbReference type="Proteomes" id="UP000298664"/>
    </source>
</evidence>
<dbReference type="Gene3D" id="1.25.40.10">
    <property type="entry name" value="Tetratricopeptide repeat domain"/>
    <property type="match status" value="1"/>
</dbReference>
<protein>
    <submittedName>
        <fullName evidence="3">Metallophosphoesterase</fullName>
    </submittedName>
</protein>
<feature type="region of interest" description="Disordered" evidence="1">
    <location>
        <begin position="348"/>
        <end position="378"/>
    </location>
</feature>
<feature type="domain" description="Calcineurin-like phosphoesterase" evidence="2">
    <location>
        <begin position="11"/>
        <end position="268"/>
    </location>
</feature>
<gene>
    <name evidence="3" type="ORF">CFBP5477_018720</name>
</gene>
<accession>A0AAF0HEY0</accession>
<proteinExistence type="predicted"/>
<dbReference type="EMBL" id="CP124734">
    <property type="protein sequence ID" value="WHA43278.1"/>
    <property type="molecule type" value="Genomic_DNA"/>
</dbReference>
<dbReference type="InterPro" id="IPR029052">
    <property type="entry name" value="Metallo-depent_PP-like"/>
</dbReference>
<evidence type="ECO:0000259" key="2">
    <source>
        <dbReference type="Pfam" id="PF00149"/>
    </source>
</evidence>
<sequence length="1115" mass="125382">MPSSENLNRFRWLHFSDIHVGMKGQDHLWARFGHLLDADLEKLLKRAGVVDLILFSGDMVQKGLASEFDRFDEIMAKIMDRVAEFQDRPQMIALPGNHDLTRPDPLDSHAFALSNYWEKPEIRERFWDKKGGDYRDFIGKAFESFSSWQARAIEAGVHVRPNKRGILPGDASYVLERSNGTLGVAALNSTWLQLGGGDYTGRLHVDASQLLEITDLDPDKWASSVDVSLLVTHQPPTWLHANKPSTWENDINPTGRFDMHLYGHMHVPDTSTVTHGGGHARRSVQAASLFGLEIYGAAVERIQGYSLCEVQIAEQSRKLTVWPRTLIQVSGGEMKLAQDLSQNIDENTGSFSMPYTLDRNNKSQSPRPGRVESQQTVNHSEDVALDLSRPAQFELETIRVKTVISKAHQSVRQLERDVVLAGLTRDRIAWVASDWGMGHEGFVASVRDQLNIPSQSVFALDFSVYRTRDNFFESLQNLYRVSFQEICEAIADAGPSVLVFDDIDFPSISAIDGNFEREVETLAKTVRDFATDTAIIIRSRRLTRFATLEQVELRALDEVDVGIYAAASEIGSKKYEKPEIYSKLFRHTDGVPNRIDVALRALQLISLNELMESNPDFSTTNGALVDAPAALMATVSELRASEDQQEQRAWSLLLALSALPYGEQLGRLRRFLGPHPIDVPHAQALADRSLINSVSLATFEGAETEASRTLIVPRSVRDYVRNIIDEQTAEDIDLKALELLFGKQWTTGDIQSSPTVRRVQQAMCDVYEIQNASTLILRAVRRSLDDTNSRSSESSVRLASRFVDALVKGDHFRSVIGLCEDVLALIDNDDRFSRAANILKYEYARSLRMTSRHDDALSQFKALDETFLSKRQRQSVHLGIAMCLESLGNAEDAAESAKRAIAIDRNSSGALHARTILAEQMQDNDQRIAELKRILVLAHKKQSHTLANTVSLALAEDRKRKGLPTEDLLKNILTTQKKTGDFYNVVRAIIDLAGVPGRIERLTAEERTILISAYHYLFHERLFNLFDKCHAALWKMFSHDGDAASLFNLFRLSSFIWRLNGREEQELRYLSELAKKYGDIIARGVSSTNRDGAYFIVRVSIAMGQQHWLEGETSK</sequence>